<dbReference type="InParanoid" id="A0A2P6NMF9"/>
<organism evidence="1 2">
    <name type="scientific">Planoprotostelium fungivorum</name>
    <dbReference type="NCBI Taxonomy" id="1890364"/>
    <lineage>
        <taxon>Eukaryota</taxon>
        <taxon>Amoebozoa</taxon>
        <taxon>Evosea</taxon>
        <taxon>Variosea</taxon>
        <taxon>Cavosteliida</taxon>
        <taxon>Cavosteliaceae</taxon>
        <taxon>Planoprotostelium</taxon>
    </lineage>
</organism>
<evidence type="ECO:0000313" key="1">
    <source>
        <dbReference type="EMBL" id="PRP85155.1"/>
    </source>
</evidence>
<reference evidence="1 2" key="1">
    <citation type="journal article" date="2018" name="Genome Biol. Evol.">
        <title>Multiple Roots of Fruiting Body Formation in Amoebozoa.</title>
        <authorList>
            <person name="Hillmann F."/>
            <person name="Forbes G."/>
            <person name="Novohradska S."/>
            <person name="Ferling I."/>
            <person name="Riege K."/>
            <person name="Groth M."/>
            <person name="Westermann M."/>
            <person name="Marz M."/>
            <person name="Spaller T."/>
            <person name="Winckler T."/>
            <person name="Schaap P."/>
            <person name="Glockner G."/>
        </authorList>
    </citation>
    <scope>NUCLEOTIDE SEQUENCE [LARGE SCALE GENOMIC DNA]</scope>
    <source>
        <strain evidence="1 2">Jena</strain>
    </source>
</reference>
<name>A0A2P6NMF9_9EUKA</name>
<evidence type="ECO:0000313" key="2">
    <source>
        <dbReference type="Proteomes" id="UP000241769"/>
    </source>
</evidence>
<keyword evidence="2" id="KW-1185">Reference proteome</keyword>
<dbReference type="Proteomes" id="UP000241769">
    <property type="component" value="Unassembled WGS sequence"/>
</dbReference>
<dbReference type="AlphaFoldDB" id="A0A2P6NMF9"/>
<sequence>MPKLSCPRTRGLHMCGLLYMSIGSDQVVAKKGACFFELLGNTACWNSVEPGGQTLSNPHHPDSVRCTRCPDSAKIGEKSDIPFLR</sequence>
<proteinExistence type="predicted"/>
<comment type="caution">
    <text evidence="1">The sequence shown here is derived from an EMBL/GenBank/DDBJ whole genome shotgun (WGS) entry which is preliminary data.</text>
</comment>
<dbReference type="EMBL" id="MDYQ01000049">
    <property type="protein sequence ID" value="PRP85155.1"/>
    <property type="molecule type" value="Genomic_DNA"/>
</dbReference>
<protein>
    <submittedName>
        <fullName evidence="1">Uncharacterized protein</fullName>
    </submittedName>
</protein>
<accession>A0A2P6NMF9</accession>
<gene>
    <name evidence="1" type="ORF">PROFUN_07102</name>
</gene>